<dbReference type="Pfam" id="PF04100">
    <property type="entry name" value="Vps53_N"/>
    <property type="match status" value="1"/>
</dbReference>
<dbReference type="EMBL" id="AABL01000573">
    <property type="protein sequence ID" value="EAA21520.1"/>
    <property type="molecule type" value="Genomic_DNA"/>
</dbReference>
<protein>
    <recommendedName>
        <fullName evidence="3">Vps53 N-terminal domain-containing protein</fullName>
    </recommendedName>
</protein>
<dbReference type="Proteomes" id="UP000008553">
    <property type="component" value="Unassembled WGS sequence"/>
</dbReference>
<gene>
    <name evidence="4" type="ORF">PY02098</name>
</gene>
<feature type="compositionally biased region" description="Basic and acidic residues" evidence="2">
    <location>
        <begin position="463"/>
        <end position="473"/>
    </location>
</feature>
<dbReference type="PaxDb" id="73239-Q7RMT0"/>
<feature type="domain" description="Vps53 N-terminal" evidence="3">
    <location>
        <begin position="31"/>
        <end position="524"/>
    </location>
</feature>
<dbReference type="GO" id="GO:0000938">
    <property type="term" value="C:GARP complex"/>
    <property type="evidence" value="ECO:0007669"/>
    <property type="project" value="InterPro"/>
</dbReference>
<feature type="region of interest" description="Disordered" evidence="2">
    <location>
        <begin position="456"/>
        <end position="479"/>
    </location>
</feature>
<evidence type="ECO:0000259" key="3">
    <source>
        <dbReference type="Pfam" id="PF04100"/>
    </source>
</evidence>
<accession>Q7RMT0</accession>
<comment type="caution">
    <text evidence="4">The sequence shown here is derived from an EMBL/GenBank/DDBJ whole genome shotgun (WGS) entry which is preliminary data.</text>
</comment>
<keyword evidence="5" id="KW-1185">Reference proteome</keyword>
<dbReference type="AlphaFoldDB" id="Q7RMT0"/>
<dbReference type="PANTHER" id="PTHR12820">
    <property type="entry name" value="VACUOLAR SORTING PROTEIN 53"/>
    <property type="match status" value="1"/>
</dbReference>
<dbReference type="GO" id="GO:0042147">
    <property type="term" value="P:retrograde transport, endosome to Golgi"/>
    <property type="evidence" value="ECO:0007669"/>
    <property type="project" value="InterPro"/>
</dbReference>
<evidence type="ECO:0000313" key="4">
    <source>
        <dbReference type="EMBL" id="EAA21520.1"/>
    </source>
</evidence>
<proteinExistence type="predicted"/>
<dbReference type="InterPro" id="IPR039766">
    <property type="entry name" value="Vps53"/>
</dbReference>
<dbReference type="GO" id="GO:0005829">
    <property type="term" value="C:cytosol"/>
    <property type="evidence" value="ECO:0007669"/>
    <property type="project" value="GOC"/>
</dbReference>
<name>Q7RMT0_PLAYO</name>
<evidence type="ECO:0000313" key="5">
    <source>
        <dbReference type="Proteomes" id="UP000008553"/>
    </source>
</evidence>
<dbReference type="InterPro" id="IPR007234">
    <property type="entry name" value="Vps53_N"/>
</dbReference>
<reference evidence="4 5" key="1">
    <citation type="journal article" date="2002" name="Nature">
        <title>Genome sequence and comparative analysis of the model rodent malaria parasite Plasmodium yoelii yoelii.</title>
        <authorList>
            <person name="Carlton J.M."/>
            <person name="Angiuoli S.V."/>
            <person name="Suh B.B."/>
            <person name="Kooij T.W."/>
            <person name="Pertea M."/>
            <person name="Silva J.C."/>
            <person name="Ermolaeva M.D."/>
            <person name="Allen J.E."/>
            <person name="Selengut J.D."/>
            <person name="Koo H.L."/>
            <person name="Peterson J.D."/>
            <person name="Pop M."/>
            <person name="Kosack D.S."/>
            <person name="Shumway M.F."/>
            <person name="Bidwell S.L."/>
            <person name="Shallom S.J."/>
            <person name="van Aken S.E."/>
            <person name="Riedmuller S.B."/>
            <person name="Feldblyum T.V."/>
            <person name="Cho J.K."/>
            <person name="Quackenbush J."/>
            <person name="Sedegah M."/>
            <person name="Shoaibi A."/>
            <person name="Cummings L.M."/>
            <person name="Florens L."/>
            <person name="Yates J.R."/>
            <person name="Raine J.D."/>
            <person name="Sinden R.E."/>
            <person name="Harris M.A."/>
            <person name="Cunningham D.A."/>
            <person name="Preiser P.R."/>
            <person name="Bergman L.W."/>
            <person name="Vaidya A.B."/>
            <person name="van Lin L.H."/>
            <person name="Janse C.J."/>
            <person name="Waters A.P."/>
            <person name="Smith H.O."/>
            <person name="White O.R."/>
            <person name="Salzberg S.L."/>
            <person name="Venter J.C."/>
            <person name="Fraser C.M."/>
            <person name="Hoffman S.L."/>
            <person name="Gardner M.J."/>
            <person name="Carucci D.J."/>
        </authorList>
    </citation>
    <scope>NUCLEOTIDE SEQUENCE [LARGE SCALE GENOMIC DNA]</scope>
    <source>
        <strain evidence="4 5">17XNL</strain>
    </source>
</reference>
<organism evidence="4 5">
    <name type="scientific">Plasmodium yoelii yoelii</name>
    <dbReference type="NCBI Taxonomy" id="73239"/>
    <lineage>
        <taxon>Eukaryota</taxon>
        <taxon>Sar</taxon>
        <taxon>Alveolata</taxon>
        <taxon>Apicomplexa</taxon>
        <taxon>Aconoidasida</taxon>
        <taxon>Haemosporida</taxon>
        <taxon>Plasmodiidae</taxon>
        <taxon>Plasmodium</taxon>
        <taxon>Plasmodium (Vinckeia)</taxon>
    </lineage>
</organism>
<dbReference type="InParanoid" id="Q7RMT0"/>
<dbReference type="PANTHER" id="PTHR12820:SF0">
    <property type="entry name" value="VACUOLAR PROTEIN SORTING-ASSOCIATED PROTEIN 53 HOMOLOG"/>
    <property type="match status" value="1"/>
</dbReference>
<dbReference type="STRING" id="73239.Q7RMT0"/>
<evidence type="ECO:0000256" key="1">
    <source>
        <dbReference type="SAM" id="Coils"/>
    </source>
</evidence>
<sequence length="790" mass="92773">MKSLNDIDINKTEEDNDDDYISKYINDKIKNIEDVEMSIDIMRKEIYDLDRVMEEKIENHVLKRNEYESKFENIKKKMKNINNLVENVDKEAEKGAKILSNLCCDIKRLDIGKQNVTQVILIFKRIAIIITSVIQLKKKARKREYKKCMYLVYIIKNMFLYINNLKNTNSENISNNINTLYNDINILFEELKQQIVEDINLIYDPDVHIEKNIIYLNDNNFEIKDKEKGKENDSKISINLFDACNCLYQLHPNYINNVVNKFVNFFLEKYILIFENNNNNTFETIDRRIAWLKRALNNYKNTYIYIFPDYYNIQFYFVSKFCFITKKHIIKMISYSMEEMNSVSLIQTVIKFINFENYLIKNIFFISPPDHLSLDNFDFIESPFPEIIYQILSQKKASTKLDSQACGNKQIDDTNQMNNLNENVKVDPKLIPHNNSPKKTHISSIGTKEMDIQGGVDNSAKFKNGEKSGEKNGKGGSDCGSDCGSGGHTFKRIISCVFDSYLSSWLKCEESKILAKYENIINEENNEINRNSKKEDDKIILEQFEKNEYNKIQNFINFINFINLDKCDNDDDNKSVNPNVSENNHILNETYLIYLLEKTASLIIDHFFQNIFSFNFMTNITAQQLLLDCNAIENILYKIPNVLTKFENLKINNEQINYNIIEELQSTNFTENDNNQSLIPKTYYNYIKQKINKIKFLIQIFISNTLDINSFNTLLAQNNNICTIHEIEKILSLKDDKYIHTQPNIYHSNNKYIDHFKKREINSAKEIKSLFNKLPPKAANKEVANSRSSE</sequence>
<keyword evidence="1" id="KW-0175">Coiled coil</keyword>
<evidence type="ECO:0000256" key="2">
    <source>
        <dbReference type="SAM" id="MobiDB-lite"/>
    </source>
</evidence>
<feature type="coiled-coil region" evidence="1">
    <location>
        <begin position="57"/>
        <end position="94"/>
    </location>
</feature>